<reference evidence="7 8" key="1">
    <citation type="journal article" date="2018" name="Mol. Biol. Evol.">
        <title>Broad Genomic Sampling Reveals a Smut Pathogenic Ancestry of the Fungal Clade Ustilaginomycotina.</title>
        <authorList>
            <person name="Kijpornyongpan T."/>
            <person name="Mondo S.J."/>
            <person name="Barry K."/>
            <person name="Sandor L."/>
            <person name="Lee J."/>
            <person name="Lipzen A."/>
            <person name="Pangilinan J."/>
            <person name="LaButti K."/>
            <person name="Hainaut M."/>
            <person name="Henrissat B."/>
            <person name="Grigoriev I.V."/>
            <person name="Spatafora J.W."/>
            <person name="Aime M.C."/>
        </authorList>
    </citation>
    <scope>NUCLEOTIDE SEQUENCE [LARGE SCALE GENOMIC DNA]</scope>
    <source>
        <strain evidence="7 8">MCA 4718</strain>
    </source>
</reference>
<keyword evidence="4 7" id="KW-0378">Hydrolase</keyword>
<dbReference type="SMART" id="SM01217">
    <property type="entry name" value="Fn3_like"/>
    <property type="match status" value="1"/>
</dbReference>
<dbReference type="InterPro" id="IPR001764">
    <property type="entry name" value="Glyco_hydro_3_N"/>
</dbReference>
<keyword evidence="8" id="KW-1185">Reference proteome</keyword>
<dbReference type="Pfam" id="PF14310">
    <property type="entry name" value="Fn3-like"/>
    <property type="match status" value="1"/>
</dbReference>
<evidence type="ECO:0000256" key="1">
    <source>
        <dbReference type="ARBA" id="ARBA00000448"/>
    </source>
</evidence>
<name>A0A316U9J1_9BASI</name>
<dbReference type="Proteomes" id="UP000245942">
    <property type="component" value="Unassembled WGS sequence"/>
</dbReference>
<dbReference type="SUPFAM" id="SSF52279">
    <property type="entry name" value="Beta-D-glucan exohydrolase, C-terminal domain"/>
    <property type="match status" value="1"/>
</dbReference>
<dbReference type="Pfam" id="PF01915">
    <property type="entry name" value="Glyco_hydro_3_C"/>
    <property type="match status" value="1"/>
</dbReference>
<dbReference type="SUPFAM" id="SSF51445">
    <property type="entry name" value="(Trans)glycosidases"/>
    <property type="match status" value="1"/>
</dbReference>
<evidence type="ECO:0000259" key="6">
    <source>
        <dbReference type="SMART" id="SM01217"/>
    </source>
</evidence>
<dbReference type="GeneID" id="37011140"/>
<dbReference type="GO" id="GO:0009251">
    <property type="term" value="P:glucan catabolic process"/>
    <property type="evidence" value="ECO:0007669"/>
    <property type="project" value="TreeGrafter"/>
</dbReference>
<gene>
    <name evidence="7" type="ORF">BCV69DRAFT_158320</name>
</gene>
<dbReference type="InterPro" id="IPR013783">
    <property type="entry name" value="Ig-like_fold"/>
</dbReference>
<dbReference type="InterPro" id="IPR036881">
    <property type="entry name" value="Glyco_hydro_3_C_sf"/>
</dbReference>
<dbReference type="InterPro" id="IPR026891">
    <property type="entry name" value="Fn3-like"/>
</dbReference>
<dbReference type="GO" id="GO:0008422">
    <property type="term" value="F:beta-glucosidase activity"/>
    <property type="evidence" value="ECO:0007669"/>
    <property type="project" value="UniProtKB-EC"/>
</dbReference>
<protein>
    <recommendedName>
        <fullName evidence="3">beta-glucosidase</fullName>
        <ecNumber evidence="3">3.2.1.21</ecNumber>
    </recommendedName>
</protein>
<proteinExistence type="inferred from homology"/>
<dbReference type="Gene3D" id="3.20.20.300">
    <property type="entry name" value="Glycoside hydrolase, family 3, N-terminal domain"/>
    <property type="match status" value="1"/>
</dbReference>
<dbReference type="Gene3D" id="2.60.40.10">
    <property type="entry name" value="Immunoglobulins"/>
    <property type="match status" value="1"/>
</dbReference>
<accession>A0A316U9J1</accession>
<evidence type="ECO:0000313" key="7">
    <source>
        <dbReference type="EMBL" id="PWN21876.1"/>
    </source>
</evidence>
<dbReference type="PANTHER" id="PTHR42715:SF3">
    <property type="entry name" value="BETA-GLUCOSIDASE B-RELATED"/>
    <property type="match status" value="1"/>
</dbReference>
<comment type="similarity">
    <text evidence="2">Belongs to the glycosyl hydrolase 3 family.</text>
</comment>
<keyword evidence="5" id="KW-0326">Glycosidase</keyword>
<dbReference type="InterPro" id="IPR050288">
    <property type="entry name" value="Cellulose_deg_GH3"/>
</dbReference>
<dbReference type="Pfam" id="PF00933">
    <property type="entry name" value="Glyco_hydro_3"/>
    <property type="match status" value="1"/>
</dbReference>
<evidence type="ECO:0000256" key="2">
    <source>
        <dbReference type="ARBA" id="ARBA00005336"/>
    </source>
</evidence>
<organism evidence="7 8">
    <name type="scientific">Pseudomicrostroma glucosiphilum</name>
    <dbReference type="NCBI Taxonomy" id="1684307"/>
    <lineage>
        <taxon>Eukaryota</taxon>
        <taxon>Fungi</taxon>
        <taxon>Dikarya</taxon>
        <taxon>Basidiomycota</taxon>
        <taxon>Ustilaginomycotina</taxon>
        <taxon>Exobasidiomycetes</taxon>
        <taxon>Microstromatales</taxon>
        <taxon>Microstromatales incertae sedis</taxon>
        <taxon>Pseudomicrostroma</taxon>
    </lineage>
</organism>
<dbReference type="OrthoDB" id="47059at2759"/>
<dbReference type="STRING" id="1684307.A0A316U9J1"/>
<dbReference type="EMBL" id="KZ819324">
    <property type="protein sequence ID" value="PWN21876.1"/>
    <property type="molecule type" value="Genomic_DNA"/>
</dbReference>
<evidence type="ECO:0000256" key="5">
    <source>
        <dbReference type="ARBA" id="ARBA00023295"/>
    </source>
</evidence>
<comment type="catalytic activity">
    <reaction evidence="1">
        <text>Hydrolysis of terminal, non-reducing beta-D-glucosyl residues with release of beta-D-glucose.</text>
        <dbReference type="EC" id="3.2.1.21"/>
    </reaction>
</comment>
<dbReference type="InterPro" id="IPR002772">
    <property type="entry name" value="Glyco_hydro_3_C"/>
</dbReference>
<feature type="domain" description="Fibronectin type III-like" evidence="6">
    <location>
        <begin position="814"/>
        <end position="883"/>
    </location>
</feature>
<dbReference type="InterPro" id="IPR036962">
    <property type="entry name" value="Glyco_hydro_3_N_sf"/>
</dbReference>
<dbReference type="RefSeq" id="XP_025349036.1">
    <property type="nucleotide sequence ID" value="XM_025489406.1"/>
</dbReference>
<dbReference type="Gene3D" id="2.60.120.260">
    <property type="entry name" value="Galactose-binding domain-like"/>
    <property type="match status" value="1"/>
</dbReference>
<sequence length="904" mass="98013">MALEVADLVAPVTPSPSDARALEKLAKVRAQELLPQLTLEEKVHLLGGLDFGRTSGVPRLGLPCLKTSDGPNGIRGGNVGLDILLGFPFNLSNQPVIGSALYPCTTALAASWSRETAEVMGEGIGKDGWSKNVHLALAPTINMVRDPRNGRGFECLSEDPLLTAEMASRWTSGCQDKSGVLVTLKHFVANECETARQSSNVLCEPAALREVCMRPFELVIRDLKKRGKLSPASIMMAYNSVDGEPCSSNEFLLKQVLRKEWKWEGATMSDWFGTYKGVESLNRGLDLEMPGGPVHRRFDNVKKQLASGDLTEETIDERATKILEMISLAKLVCKGSKLFVEDDLTQDKDARSPEDVQRDAEIRKIGAEGCVLLKNQERLLPIDQKQVKKIVLIGEPAKYPLSAGGGSASMPAYKYISALEAFKNALPDVAIEWHQGCKLSAHLGAPSTEQLGGKALSFTWHRYEVATGAIEPKAFFTSKHEIPQLHGFLGGYQPDTDFVAIRGSFDITPSTSGDHQISLECFGTCNVTVSDASGSLAKWKQQGEIDVPTFMFNPAKLREKHTLSMTAGQAATVTFEYRTPASVSGHLPLKKQAFRFGFAEAVDTDAVIQEAVKAAAEADVAIVFTGTGPEYESEGNDRQDIVLPARQNDLVSAVGKGAPGRTVVVNASGTAVAMPWADEKGIGSIVQAWFGGEESGNAIADVLLGKCEPGGRMPMTFPKKIQDHPSFGNFPTSEHVDKEKHGQAPVEYKEGTLYGHRWFEEKKIQPLFWFGQGLSYTTFDTKIASQSGELTSEATSAVTLKVAVSNTGSRSGKHVVQVYNVGTSTQAEPRRLVAFADVSDVPAGETKVVTLDIDRQALARWQVTEAQWNAASGTHKFVVAHSSDPADAHVIPFEIEVKDTITWL</sequence>
<dbReference type="InterPro" id="IPR017853">
    <property type="entry name" value="GH"/>
</dbReference>
<evidence type="ECO:0000256" key="3">
    <source>
        <dbReference type="ARBA" id="ARBA00012744"/>
    </source>
</evidence>
<evidence type="ECO:0000256" key="4">
    <source>
        <dbReference type="ARBA" id="ARBA00022801"/>
    </source>
</evidence>
<dbReference type="EC" id="3.2.1.21" evidence="3"/>
<dbReference type="AlphaFoldDB" id="A0A316U9J1"/>
<dbReference type="PANTHER" id="PTHR42715">
    <property type="entry name" value="BETA-GLUCOSIDASE"/>
    <property type="match status" value="1"/>
</dbReference>
<dbReference type="PRINTS" id="PR00133">
    <property type="entry name" value="GLHYDRLASE3"/>
</dbReference>
<dbReference type="Gene3D" id="3.40.50.1700">
    <property type="entry name" value="Glycoside hydrolase family 3 C-terminal domain"/>
    <property type="match status" value="1"/>
</dbReference>
<evidence type="ECO:0000313" key="8">
    <source>
        <dbReference type="Proteomes" id="UP000245942"/>
    </source>
</evidence>